<feature type="region of interest" description="Disordered" evidence="1">
    <location>
        <begin position="115"/>
        <end position="137"/>
    </location>
</feature>
<comment type="caution">
    <text evidence="2">The sequence shown here is derived from an EMBL/GenBank/DDBJ whole genome shotgun (WGS) entry which is preliminary data.</text>
</comment>
<dbReference type="Proteomes" id="UP001222027">
    <property type="component" value="Unassembled WGS sequence"/>
</dbReference>
<reference evidence="2 3" key="1">
    <citation type="submission" date="2022-12" db="EMBL/GenBank/DDBJ databases">
        <title>Chromosome-scale assembly of the Ensete ventricosum genome.</title>
        <authorList>
            <person name="Dussert Y."/>
            <person name="Stocks J."/>
            <person name="Wendawek A."/>
            <person name="Woldeyes F."/>
            <person name="Nichols R.A."/>
            <person name="Borrell J.S."/>
        </authorList>
    </citation>
    <scope>NUCLEOTIDE SEQUENCE [LARGE SCALE GENOMIC DNA]</scope>
    <source>
        <strain evidence="3">cv. Maze</strain>
        <tissue evidence="2">Seeds</tissue>
    </source>
</reference>
<name>A0AAV8QQI8_ENSVE</name>
<dbReference type="EMBL" id="JAQQAF010000006">
    <property type="protein sequence ID" value="KAJ8479673.1"/>
    <property type="molecule type" value="Genomic_DNA"/>
</dbReference>
<organism evidence="2 3">
    <name type="scientific">Ensete ventricosum</name>
    <name type="common">Abyssinian banana</name>
    <name type="synonym">Musa ensete</name>
    <dbReference type="NCBI Taxonomy" id="4639"/>
    <lineage>
        <taxon>Eukaryota</taxon>
        <taxon>Viridiplantae</taxon>
        <taxon>Streptophyta</taxon>
        <taxon>Embryophyta</taxon>
        <taxon>Tracheophyta</taxon>
        <taxon>Spermatophyta</taxon>
        <taxon>Magnoliopsida</taxon>
        <taxon>Liliopsida</taxon>
        <taxon>Zingiberales</taxon>
        <taxon>Musaceae</taxon>
        <taxon>Ensete</taxon>
    </lineage>
</organism>
<protein>
    <submittedName>
        <fullName evidence="2">Uncharacterized protein</fullName>
    </submittedName>
</protein>
<evidence type="ECO:0000313" key="2">
    <source>
        <dbReference type="EMBL" id="KAJ8479673.1"/>
    </source>
</evidence>
<keyword evidence="3" id="KW-1185">Reference proteome</keyword>
<evidence type="ECO:0000256" key="1">
    <source>
        <dbReference type="SAM" id="MobiDB-lite"/>
    </source>
</evidence>
<dbReference type="AlphaFoldDB" id="A0AAV8QQI8"/>
<gene>
    <name evidence="2" type="ORF">OPV22_023400</name>
</gene>
<accession>A0AAV8QQI8</accession>
<evidence type="ECO:0000313" key="3">
    <source>
        <dbReference type="Proteomes" id="UP001222027"/>
    </source>
</evidence>
<proteinExistence type="predicted"/>
<sequence>MLRPNSGCVATGSWPFSHGLESSDRRNLRQAASATAGVDHGGHQTQYMFLRMPSLACSMRNPLGKAPVKGDDGIVGYGEGSGGRLAPPLGHRQSKAREVLVIRSRISGGLYLEHKDEEDAVRDDNDNSERRGGSGCH</sequence>